<proteinExistence type="predicted"/>
<sequence length="260" mass="29257">MLFFSLLLSFGFINEVPAKLEKVAPSYGLVVEKPLPIEETRSFTEGITLGFKTDVDSIADSYASAKIDADQLRLRLKEGLRLGTISFDNIRSAFADQLVDKIIPHWYGTPWSFGGHTAIPNQGKIACGYFISTTLRDMGINLNRFTLAQKSPIDEAKMISCGSEINQVVHDTPEKAFEEIDHLTKEGLYFIGFDEGHVGYLLKREGELFLIHSNYLYPVSVCMETLKDSSVFKHFTKFHLVAISHNDTLLQRWLDSGKVL</sequence>
<reference evidence="1 2" key="1">
    <citation type="submission" date="2020-05" db="EMBL/GenBank/DDBJ databases">
        <title>The draft genome sequence of Maribacter arenosus CAU 1321.</title>
        <authorList>
            <person name="Mu L."/>
        </authorList>
    </citation>
    <scope>NUCLEOTIDE SEQUENCE [LARGE SCALE GENOMIC DNA]</scope>
    <source>
        <strain evidence="1 2">CAU 1321</strain>
    </source>
</reference>
<evidence type="ECO:0000313" key="2">
    <source>
        <dbReference type="Proteomes" id="UP000598350"/>
    </source>
</evidence>
<dbReference type="RefSeq" id="WP_188312594.1">
    <property type="nucleotide sequence ID" value="NZ_JABTCG010000001.1"/>
</dbReference>
<dbReference type="EMBL" id="JABTCG010000001">
    <property type="protein sequence ID" value="MBD0849470.1"/>
    <property type="molecule type" value="Genomic_DNA"/>
</dbReference>
<dbReference type="Proteomes" id="UP000598350">
    <property type="component" value="Unassembled WGS sequence"/>
</dbReference>
<name>A0ABR7V723_9FLAO</name>
<accession>A0ABR7V723</accession>
<evidence type="ECO:0008006" key="3">
    <source>
        <dbReference type="Google" id="ProtNLM"/>
    </source>
</evidence>
<gene>
    <name evidence="1" type="ORF">HPE63_02225</name>
</gene>
<organism evidence="1 2">
    <name type="scientific">Maribacter arenosus</name>
    <dbReference type="NCBI Taxonomy" id="1854708"/>
    <lineage>
        <taxon>Bacteria</taxon>
        <taxon>Pseudomonadati</taxon>
        <taxon>Bacteroidota</taxon>
        <taxon>Flavobacteriia</taxon>
        <taxon>Flavobacteriales</taxon>
        <taxon>Flavobacteriaceae</taxon>
        <taxon>Maribacter</taxon>
    </lineage>
</organism>
<protein>
    <recommendedName>
        <fullName evidence="3">NlpC/P60 family protein</fullName>
    </recommendedName>
</protein>
<evidence type="ECO:0000313" key="1">
    <source>
        <dbReference type="EMBL" id="MBD0849470.1"/>
    </source>
</evidence>
<keyword evidence="2" id="KW-1185">Reference proteome</keyword>
<comment type="caution">
    <text evidence="1">The sequence shown here is derived from an EMBL/GenBank/DDBJ whole genome shotgun (WGS) entry which is preliminary data.</text>
</comment>